<dbReference type="PROSITE" id="PS51257">
    <property type="entry name" value="PROKAR_LIPOPROTEIN"/>
    <property type="match status" value="1"/>
</dbReference>
<evidence type="ECO:0008006" key="4">
    <source>
        <dbReference type="Google" id="ProtNLM"/>
    </source>
</evidence>
<accession>A0ABV7NYJ5</accession>
<evidence type="ECO:0000256" key="1">
    <source>
        <dbReference type="SAM" id="SignalP"/>
    </source>
</evidence>
<evidence type="ECO:0000313" key="3">
    <source>
        <dbReference type="Proteomes" id="UP001595645"/>
    </source>
</evidence>
<feature type="signal peptide" evidence="1">
    <location>
        <begin position="1"/>
        <end position="29"/>
    </location>
</feature>
<name>A0ABV7NYJ5_9PSEU</name>
<proteinExistence type="predicted"/>
<dbReference type="EMBL" id="JBHRWK010000026">
    <property type="protein sequence ID" value="MFC3451759.1"/>
    <property type="molecule type" value="Genomic_DNA"/>
</dbReference>
<keyword evidence="1" id="KW-0732">Signal</keyword>
<organism evidence="2 3">
    <name type="scientific">Amycolatopsis speibonae</name>
    <dbReference type="NCBI Taxonomy" id="1450224"/>
    <lineage>
        <taxon>Bacteria</taxon>
        <taxon>Bacillati</taxon>
        <taxon>Actinomycetota</taxon>
        <taxon>Actinomycetes</taxon>
        <taxon>Pseudonocardiales</taxon>
        <taxon>Pseudonocardiaceae</taxon>
        <taxon>Amycolatopsis</taxon>
    </lineage>
</organism>
<dbReference type="Proteomes" id="UP001595645">
    <property type="component" value="Unassembled WGS sequence"/>
</dbReference>
<evidence type="ECO:0000313" key="2">
    <source>
        <dbReference type="EMBL" id="MFC3451759.1"/>
    </source>
</evidence>
<reference evidence="3" key="1">
    <citation type="journal article" date="2019" name="Int. J. Syst. Evol. Microbiol.">
        <title>The Global Catalogue of Microorganisms (GCM) 10K type strain sequencing project: providing services to taxonomists for standard genome sequencing and annotation.</title>
        <authorList>
            <consortium name="The Broad Institute Genomics Platform"/>
            <consortium name="The Broad Institute Genome Sequencing Center for Infectious Disease"/>
            <person name="Wu L."/>
            <person name="Ma J."/>
        </authorList>
    </citation>
    <scope>NUCLEOTIDE SEQUENCE [LARGE SCALE GENOMIC DNA]</scope>
    <source>
        <strain evidence="3">CGMCC 4.7676</strain>
    </source>
</reference>
<dbReference type="RefSeq" id="WP_378240539.1">
    <property type="nucleotide sequence ID" value="NZ_JBHRWK010000026.1"/>
</dbReference>
<comment type="caution">
    <text evidence="2">The sequence shown here is derived from an EMBL/GenBank/DDBJ whole genome shotgun (WGS) entry which is preliminary data.</text>
</comment>
<protein>
    <recommendedName>
        <fullName evidence="4">DUF3558 domain-containing protein</fullName>
    </recommendedName>
</protein>
<gene>
    <name evidence="2" type="ORF">ACFOSH_20185</name>
</gene>
<sequence>MGRSMAFAVLTTAVLALTGCTATPPPAPAPPPSGPLTLSEALGDPTTVDFCGLLDFPEIEKTQRLESTPTPSMGACSFQAGNALISFGFPEDRAKERLAAATPVGEPALPRGLRLVRADLQGQPVLHLLFADDSSLRVGTFFGSREATGSPALDVATKTAESAARALAAGKQANHLDYLGKSLARLDACSALWSDAEVSARLGTAVSGKGDLSRHQCLWSEPNGERLVRLEFGLGPRPKASAAVAEETLAGRKSFVQEVSGGCTVLTGHIGGPGALADKVEHAVLAVQAPDACGIARELAAVAWPKLPA</sequence>
<keyword evidence="3" id="KW-1185">Reference proteome</keyword>
<feature type="chain" id="PRO_5045455681" description="DUF3558 domain-containing protein" evidence="1">
    <location>
        <begin position="30"/>
        <end position="309"/>
    </location>
</feature>